<protein>
    <submittedName>
        <fullName evidence="3">Acyl-CoA thioesterase</fullName>
    </submittedName>
</protein>
<name>A0A9D9H1G4_9BACT</name>
<gene>
    <name evidence="3" type="ORF">IAB08_04705</name>
</gene>
<keyword evidence="2" id="KW-0378">Hydrolase</keyword>
<evidence type="ECO:0000313" key="3">
    <source>
        <dbReference type="EMBL" id="MBO8432574.1"/>
    </source>
</evidence>
<evidence type="ECO:0000256" key="1">
    <source>
        <dbReference type="ARBA" id="ARBA00005953"/>
    </source>
</evidence>
<dbReference type="CDD" id="cd00586">
    <property type="entry name" value="4HBT"/>
    <property type="match status" value="1"/>
</dbReference>
<dbReference type="SUPFAM" id="SSF54637">
    <property type="entry name" value="Thioesterase/thiol ester dehydrase-isomerase"/>
    <property type="match status" value="1"/>
</dbReference>
<dbReference type="InterPro" id="IPR029069">
    <property type="entry name" value="HotDog_dom_sf"/>
</dbReference>
<comment type="caution">
    <text evidence="3">The sequence shown here is derived from an EMBL/GenBank/DDBJ whole genome shotgun (WGS) entry which is preliminary data.</text>
</comment>
<evidence type="ECO:0000256" key="2">
    <source>
        <dbReference type="ARBA" id="ARBA00022801"/>
    </source>
</evidence>
<dbReference type="Proteomes" id="UP000823612">
    <property type="component" value="Unassembled WGS sequence"/>
</dbReference>
<dbReference type="AlphaFoldDB" id="A0A9D9H1G4"/>
<dbReference type="Gene3D" id="3.10.129.10">
    <property type="entry name" value="Hotdog Thioesterase"/>
    <property type="match status" value="1"/>
</dbReference>
<dbReference type="Pfam" id="PF13279">
    <property type="entry name" value="4HBT_2"/>
    <property type="match status" value="1"/>
</dbReference>
<proteinExistence type="inferred from homology"/>
<accession>A0A9D9H1G4</accession>
<reference evidence="3" key="2">
    <citation type="journal article" date="2021" name="PeerJ">
        <title>Extensive microbial diversity within the chicken gut microbiome revealed by metagenomics and culture.</title>
        <authorList>
            <person name="Gilroy R."/>
            <person name="Ravi A."/>
            <person name="Getino M."/>
            <person name="Pursley I."/>
            <person name="Horton D.L."/>
            <person name="Alikhan N.F."/>
            <person name="Baker D."/>
            <person name="Gharbi K."/>
            <person name="Hall N."/>
            <person name="Watson M."/>
            <person name="Adriaenssens E.M."/>
            <person name="Foster-Nyarko E."/>
            <person name="Jarju S."/>
            <person name="Secka A."/>
            <person name="Antonio M."/>
            <person name="Oren A."/>
            <person name="Chaudhuri R.R."/>
            <person name="La Ragione R."/>
            <person name="Hildebrand F."/>
            <person name="Pallen M.J."/>
        </authorList>
    </citation>
    <scope>NUCLEOTIDE SEQUENCE</scope>
    <source>
        <strain evidence="3">2889</strain>
    </source>
</reference>
<organism evidence="3 4">
    <name type="scientific">Candidatus Pullibacteroides excrementavium</name>
    <dbReference type="NCBI Taxonomy" id="2840905"/>
    <lineage>
        <taxon>Bacteria</taxon>
        <taxon>Pseudomonadati</taxon>
        <taxon>Bacteroidota</taxon>
        <taxon>Bacteroidia</taxon>
        <taxon>Bacteroidales</taxon>
        <taxon>Candidatus Pullibacteroides</taxon>
    </lineage>
</organism>
<sequence>MNMPIQVRFTDVDIYGHVNNAIYAELFDTARYTYMKQILPDADPKGKSLVLVHLETNFRKQIVFGDKIYVETHISKIGERSVGMSQKMINEETGDLHADSYGVLSTFDAALQKSFPMPEEWRKRLEAAD</sequence>
<dbReference type="GO" id="GO:0047617">
    <property type="term" value="F:fatty acyl-CoA hydrolase activity"/>
    <property type="evidence" value="ECO:0007669"/>
    <property type="project" value="TreeGrafter"/>
</dbReference>
<dbReference type="EMBL" id="JADIMZ010000070">
    <property type="protein sequence ID" value="MBO8432574.1"/>
    <property type="molecule type" value="Genomic_DNA"/>
</dbReference>
<dbReference type="InterPro" id="IPR050563">
    <property type="entry name" value="4-hydroxybenzoyl-CoA_TE"/>
</dbReference>
<dbReference type="PANTHER" id="PTHR31793:SF27">
    <property type="entry name" value="NOVEL THIOESTERASE SUPERFAMILY DOMAIN AND SAPOSIN A-TYPE DOMAIN CONTAINING PROTEIN (0610012H03RIK)"/>
    <property type="match status" value="1"/>
</dbReference>
<reference evidence="3" key="1">
    <citation type="submission" date="2020-10" db="EMBL/GenBank/DDBJ databases">
        <authorList>
            <person name="Gilroy R."/>
        </authorList>
    </citation>
    <scope>NUCLEOTIDE SEQUENCE</scope>
    <source>
        <strain evidence="3">2889</strain>
    </source>
</reference>
<comment type="similarity">
    <text evidence="1">Belongs to the 4-hydroxybenzoyl-CoA thioesterase family.</text>
</comment>
<evidence type="ECO:0000313" key="4">
    <source>
        <dbReference type="Proteomes" id="UP000823612"/>
    </source>
</evidence>
<dbReference type="PANTHER" id="PTHR31793">
    <property type="entry name" value="4-HYDROXYBENZOYL-COA THIOESTERASE FAMILY MEMBER"/>
    <property type="match status" value="1"/>
</dbReference>